<organism evidence="2 3">
    <name type="scientific">Candidatus Desulfovibrio kirbyi</name>
    <dbReference type="NCBI Taxonomy" id="2696086"/>
    <lineage>
        <taxon>Bacteria</taxon>
        <taxon>Pseudomonadati</taxon>
        <taxon>Thermodesulfobacteriota</taxon>
        <taxon>Desulfovibrionia</taxon>
        <taxon>Desulfovibrionales</taxon>
        <taxon>Desulfovibrionaceae</taxon>
        <taxon>Desulfovibrio</taxon>
    </lineage>
</organism>
<sequence length="50" mass="6054">TFVFFVSDSERVPENYVRYLERALRKLFALRYAPMRIRLRSSHQKKHGAL</sequence>
<feature type="non-terminal residue" evidence="2">
    <location>
        <position position="1"/>
    </location>
</feature>
<dbReference type="AlphaFoldDB" id="A0A6L2R700"/>
<protein>
    <submittedName>
        <fullName evidence="2">GTPase EngA</fullName>
    </submittedName>
</protein>
<dbReference type="Pfam" id="PF14714">
    <property type="entry name" value="KH_dom-like"/>
    <property type="match status" value="1"/>
</dbReference>
<dbReference type="InterPro" id="IPR032859">
    <property type="entry name" value="KH_dom-like"/>
</dbReference>
<dbReference type="Gene3D" id="3.30.300.20">
    <property type="match status" value="1"/>
</dbReference>
<name>A0A6L2R700_9BACT</name>
<gene>
    <name evidence="2" type="primary">engA</name>
    <name evidence="2" type="ORF">ZNDK_1149</name>
</gene>
<reference evidence="2 3" key="1">
    <citation type="journal article" date="2020" name="ISME J.">
        <title>Parallel Reductive Genome Evolution in Desulfovibrio Ectosymbionts Independently Acquired by Trichonympha Protists in the Termite Gut.</title>
        <authorList>
            <person name="Takeuchi M."/>
            <person name="Kuwahara H."/>
            <person name="Murakami T."/>
            <person name="Takahashi K."/>
            <person name="Kajitani R."/>
            <person name="Toyoda A."/>
            <person name="Itoh T."/>
            <person name="Ohkuma M."/>
            <person name="Hongoh Y."/>
        </authorList>
    </citation>
    <scope>NUCLEOTIDE SEQUENCE [LARGE SCALE GENOMIC DNA]</scope>
    <source>
        <strain evidence="2">ZnDsv-02</strain>
    </source>
</reference>
<comment type="caution">
    <text evidence="2">The sequence shown here is derived from an EMBL/GenBank/DDBJ whole genome shotgun (WGS) entry which is preliminary data.</text>
</comment>
<dbReference type="InterPro" id="IPR015946">
    <property type="entry name" value="KH_dom-like_a/b"/>
</dbReference>
<evidence type="ECO:0000313" key="3">
    <source>
        <dbReference type="Proteomes" id="UP000505077"/>
    </source>
</evidence>
<evidence type="ECO:0000259" key="1">
    <source>
        <dbReference type="Pfam" id="PF14714"/>
    </source>
</evidence>
<evidence type="ECO:0000313" key="2">
    <source>
        <dbReference type="EMBL" id="GFH63378.1"/>
    </source>
</evidence>
<accession>A0A6L2R700</accession>
<feature type="domain" description="GTPase Der C-terminal KH-domain-like" evidence="1">
    <location>
        <begin position="1"/>
        <end position="40"/>
    </location>
</feature>
<dbReference type="EMBL" id="BLLL01000013">
    <property type="protein sequence ID" value="GFH63378.1"/>
    <property type="molecule type" value="Genomic_DNA"/>
</dbReference>
<proteinExistence type="predicted"/>
<dbReference type="Proteomes" id="UP000505077">
    <property type="component" value="Unassembled WGS sequence"/>
</dbReference>